<proteinExistence type="inferred from homology"/>
<dbReference type="InterPro" id="IPR017714">
    <property type="entry name" value="MethylthioRu-1-P_deHdtase_MtnB"/>
</dbReference>
<evidence type="ECO:0000256" key="4">
    <source>
        <dbReference type="ARBA" id="ARBA00022833"/>
    </source>
</evidence>
<dbReference type="RefSeq" id="XP_032800730.1">
    <property type="nucleotide sequence ID" value="XM_032944839.1"/>
</dbReference>
<evidence type="ECO:0000256" key="7">
    <source>
        <dbReference type="ARBA" id="ARBA00060021"/>
    </source>
</evidence>
<keyword evidence="5" id="KW-0486">Methionine biosynthesis</keyword>
<sequence length="206" mass="22848">MERGSRARFLRRQGTTSRNARAAKAAWDKIYMAPSGVQKERIKPSDVFELDSAGCVVSAPLAPLTLSQCAPLFMLAYSMRGAGCVIHTHSVSAVLATLLFPGSEFRIRNQEMIKGIHRGGPNGVPLNYSDTLVVPVIENTLHEADLESSMRHAMEVHPDTNAVLVRRHGVYVWGDTWQQAKTMCECYHYLFSLAVEMKRCGLDPDS</sequence>
<dbReference type="PANTHER" id="PTHR10640:SF7">
    <property type="entry name" value="METHYLTHIORIBULOSE-1-PHOSPHATE DEHYDRATASE"/>
    <property type="match status" value="1"/>
</dbReference>
<dbReference type="Proteomes" id="UP001318040">
    <property type="component" value="Unplaced"/>
</dbReference>
<keyword evidence="2" id="KW-0028">Amino-acid biosynthesis</keyword>
<protein>
    <submittedName>
        <fullName evidence="10">Methylthioribulose-1-phosphate dehydratase isoform X2</fullName>
    </submittedName>
</protein>
<dbReference type="InterPro" id="IPR036409">
    <property type="entry name" value="Aldolase_II/adducin_N_sf"/>
</dbReference>
<dbReference type="SMART" id="SM01007">
    <property type="entry name" value="Aldolase_II"/>
    <property type="match status" value="1"/>
</dbReference>
<dbReference type="Gene3D" id="3.40.225.10">
    <property type="entry name" value="Class II aldolase/adducin N-terminal domain"/>
    <property type="match status" value="1"/>
</dbReference>
<dbReference type="FunFam" id="3.40.225.10:FF:000003">
    <property type="entry name" value="Methylthioribulose-1-phosphate dehydratase"/>
    <property type="match status" value="1"/>
</dbReference>
<dbReference type="GO" id="GO:0046570">
    <property type="term" value="F:methylthioribulose 1-phosphate dehydratase activity"/>
    <property type="evidence" value="ECO:0007669"/>
    <property type="project" value="TreeGrafter"/>
</dbReference>
<dbReference type="InterPro" id="IPR001303">
    <property type="entry name" value="Aldolase_II/adducin_N"/>
</dbReference>
<evidence type="ECO:0000256" key="5">
    <source>
        <dbReference type="ARBA" id="ARBA00023167"/>
    </source>
</evidence>
<comment type="similarity">
    <text evidence="1">Belongs to the aldolase class II family. Adducin subfamily.</text>
</comment>
<organism evidence="9 10">
    <name type="scientific">Petromyzon marinus</name>
    <name type="common">Sea lamprey</name>
    <dbReference type="NCBI Taxonomy" id="7757"/>
    <lineage>
        <taxon>Eukaryota</taxon>
        <taxon>Metazoa</taxon>
        <taxon>Chordata</taxon>
        <taxon>Craniata</taxon>
        <taxon>Vertebrata</taxon>
        <taxon>Cyclostomata</taxon>
        <taxon>Hyperoartia</taxon>
        <taxon>Petromyzontiformes</taxon>
        <taxon>Petromyzontidae</taxon>
        <taxon>Petromyzon</taxon>
    </lineage>
</organism>
<dbReference type="Pfam" id="PF00596">
    <property type="entry name" value="Aldolase_II"/>
    <property type="match status" value="1"/>
</dbReference>
<evidence type="ECO:0000313" key="10">
    <source>
        <dbReference type="RefSeq" id="XP_032800730.1"/>
    </source>
</evidence>
<feature type="domain" description="Class II aldolase/adducin N-terminal" evidence="8">
    <location>
        <begin position="5"/>
        <end position="195"/>
    </location>
</feature>
<gene>
    <name evidence="10" type="primary">APIP</name>
</gene>
<dbReference type="PANTHER" id="PTHR10640">
    <property type="entry name" value="METHYLTHIORIBULOSE-1-PHOSPHATE DEHYDRATASE"/>
    <property type="match status" value="1"/>
</dbReference>
<dbReference type="GO" id="GO:0019509">
    <property type="term" value="P:L-methionine salvage from methylthioadenosine"/>
    <property type="evidence" value="ECO:0007669"/>
    <property type="project" value="InterPro"/>
</dbReference>
<keyword evidence="9" id="KW-1185">Reference proteome</keyword>
<accession>A0AAJ7SL77</accession>
<dbReference type="GO" id="GO:0005737">
    <property type="term" value="C:cytoplasm"/>
    <property type="evidence" value="ECO:0007669"/>
    <property type="project" value="InterPro"/>
</dbReference>
<reference evidence="10" key="1">
    <citation type="submission" date="2025-08" db="UniProtKB">
        <authorList>
            <consortium name="RefSeq"/>
        </authorList>
    </citation>
    <scope>IDENTIFICATION</scope>
    <source>
        <tissue evidence="10">Sperm</tissue>
    </source>
</reference>
<keyword evidence="4" id="KW-0862">Zinc</keyword>
<keyword evidence="3" id="KW-0479">Metal-binding</keyword>
<dbReference type="AlphaFoldDB" id="A0AAJ7SL77"/>
<evidence type="ECO:0000313" key="9">
    <source>
        <dbReference type="Proteomes" id="UP001318040"/>
    </source>
</evidence>
<evidence type="ECO:0000256" key="6">
    <source>
        <dbReference type="ARBA" id="ARBA00023239"/>
    </source>
</evidence>
<evidence type="ECO:0000256" key="2">
    <source>
        <dbReference type="ARBA" id="ARBA00022605"/>
    </source>
</evidence>
<evidence type="ECO:0000259" key="8">
    <source>
        <dbReference type="SMART" id="SM01007"/>
    </source>
</evidence>
<comment type="function">
    <text evidence="7">Catalyzes the dehydration of methylthioribulose-1-phosphate (MTRu-1-P) into 2,3-diketo-5-methylthiopentyl-1-phosphate (DK-MTP-1-P). Functions in the methionine salvage pathway, which plays a key role in cancer, apoptosis, microbial proliferation and inflammation. May inhibit the CASP1-related inflammatory response (pyroptosis), the CASP9-dependent apoptotic pathway and the cytochrome c-dependent and APAF1-mediated cell death.</text>
</comment>
<keyword evidence="6" id="KW-0456">Lyase</keyword>
<evidence type="ECO:0000256" key="1">
    <source>
        <dbReference type="ARBA" id="ARBA00006274"/>
    </source>
</evidence>
<dbReference type="SUPFAM" id="SSF53639">
    <property type="entry name" value="AraD/HMP-PK domain-like"/>
    <property type="match status" value="1"/>
</dbReference>
<name>A0AAJ7SL77_PETMA</name>
<dbReference type="NCBIfam" id="TIGR03328">
    <property type="entry name" value="salvage_mtnB"/>
    <property type="match status" value="1"/>
</dbReference>
<evidence type="ECO:0000256" key="3">
    <source>
        <dbReference type="ARBA" id="ARBA00022723"/>
    </source>
</evidence>
<dbReference type="GO" id="GO:0046872">
    <property type="term" value="F:metal ion binding"/>
    <property type="evidence" value="ECO:0007669"/>
    <property type="project" value="UniProtKB-KW"/>
</dbReference>